<evidence type="ECO:0000256" key="1">
    <source>
        <dbReference type="SAM" id="MobiDB-lite"/>
    </source>
</evidence>
<proteinExistence type="predicted"/>
<name>A0ABR4P560_9HELO</name>
<keyword evidence="3" id="KW-1185">Reference proteome</keyword>
<feature type="region of interest" description="Disordered" evidence="1">
    <location>
        <begin position="136"/>
        <end position="173"/>
    </location>
</feature>
<dbReference type="Proteomes" id="UP001629113">
    <property type="component" value="Unassembled WGS sequence"/>
</dbReference>
<comment type="caution">
    <text evidence="2">The sequence shown here is derived from an EMBL/GenBank/DDBJ whole genome shotgun (WGS) entry which is preliminary data.</text>
</comment>
<evidence type="ECO:0000313" key="2">
    <source>
        <dbReference type="EMBL" id="KAL3418392.1"/>
    </source>
</evidence>
<sequence length="173" mass="19502">MQARLSQRPVSIGELADREKAVSEMQKVTKACPACAEDIHITKTTTKIFRGERTTAFLMFEQQRPDLDQNWVSVQWHEGPLPGCHQSLEGVRTVGLGNMTCLFCKKKIAIMQRRLEDPNSMVKSRNYCSLRVDSTETSTADGDLGTVPQYDDTPPEYTRRGVTQHIGEDMPLD</sequence>
<accession>A0ABR4P560</accession>
<dbReference type="EMBL" id="JBFCZG010000009">
    <property type="protein sequence ID" value="KAL3418392.1"/>
    <property type="molecule type" value="Genomic_DNA"/>
</dbReference>
<organism evidence="2 3">
    <name type="scientific">Phlyctema vagabunda</name>
    <dbReference type="NCBI Taxonomy" id="108571"/>
    <lineage>
        <taxon>Eukaryota</taxon>
        <taxon>Fungi</taxon>
        <taxon>Dikarya</taxon>
        <taxon>Ascomycota</taxon>
        <taxon>Pezizomycotina</taxon>
        <taxon>Leotiomycetes</taxon>
        <taxon>Helotiales</taxon>
        <taxon>Dermateaceae</taxon>
        <taxon>Phlyctema</taxon>
    </lineage>
</organism>
<gene>
    <name evidence="2" type="ORF">PVAG01_10108</name>
</gene>
<reference evidence="2 3" key="1">
    <citation type="submission" date="2024-06" db="EMBL/GenBank/DDBJ databases">
        <title>Complete genome of Phlyctema vagabunda strain 19-DSS-EL-015.</title>
        <authorList>
            <person name="Fiorenzani C."/>
        </authorList>
    </citation>
    <scope>NUCLEOTIDE SEQUENCE [LARGE SCALE GENOMIC DNA]</scope>
    <source>
        <strain evidence="2 3">19-DSS-EL-015</strain>
    </source>
</reference>
<protein>
    <submittedName>
        <fullName evidence="2">Uncharacterized protein</fullName>
    </submittedName>
</protein>
<evidence type="ECO:0000313" key="3">
    <source>
        <dbReference type="Proteomes" id="UP001629113"/>
    </source>
</evidence>